<comment type="similarity">
    <text evidence="1">Belongs to the sel-1 family.</text>
</comment>
<evidence type="ECO:0000259" key="2">
    <source>
        <dbReference type="PROSITE" id="PS50011"/>
    </source>
</evidence>
<dbReference type="PROSITE" id="PS00108">
    <property type="entry name" value="PROTEIN_KINASE_ST"/>
    <property type="match status" value="1"/>
</dbReference>
<dbReference type="InterPro" id="IPR001245">
    <property type="entry name" value="Ser-Thr/Tyr_kinase_cat_dom"/>
</dbReference>
<dbReference type="Pfam" id="PF00069">
    <property type="entry name" value="Pkinase"/>
    <property type="match status" value="1"/>
</dbReference>
<dbReference type="PANTHER" id="PTHR11102">
    <property type="entry name" value="SEL-1-LIKE PROTEIN"/>
    <property type="match status" value="1"/>
</dbReference>
<evidence type="ECO:0000313" key="3">
    <source>
        <dbReference type="EMBL" id="KAK8857781.1"/>
    </source>
</evidence>
<feature type="domain" description="Protein kinase" evidence="2">
    <location>
        <begin position="1"/>
        <end position="144"/>
    </location>
</feature>
<dbReference type="PANTHER" id="PTHR11102:SF160">
    <property type="entry name" value="ERAD-ASSOCIATED E3 UBIQUITIN-PROTEIN LIGASE COMPONENT HRD3"/>
    <property type="match status" value="1"/>
</dbReference>
<gene>
    <name evidence="3" type="ORF">M9Y10_016193</name>
</gene>
<reference evidence="3 4" key="1">
    <citation type="submission" date="2024-04" db="EMBL/GenBank/DDBJ databases">
        <title>Tritrichomonas musculus Genome.</title>
        <authorList>
            <person name="Alves-Ferreira E."/>
            <person name="Grigg M."/>
            <person name="Lorenzi H."/>
            <person name="Galac M."/>
        </authorList>
    </citation>
    <scope>NUCLEOTIDE SEQUENCE [LARGE SCALE GENOMIC DNA]</scope>
    <source>
        <strain evidence="3 4">EAF2021</strain>
    </source>
</reference>
<dbReference type="InterPro" id="IPR050767">
    <property type="entry name" value="Sel1_AlgK"/>
</dbReference>
<dbReference type="InterPro" id="IPR011009">
    <property type="entry name" value="Kinase-like_dom_sf"/>
</dbReference>
<name>A0ABR2I5T5_9EUKA</name>
<dbReference type="Gene3D" id="1.25.40.10">
    <property type="entry name" value="Tetratricopeptide repeat domain"/>
    <property type="match status" value="2"/>
</dbReference>
<dbReference type="SMART" id="SM00671">
    <property type="entry name" value="SEL1"/>
    <property type="match status" value="9"/>
</dbReference>
<dbReference type="PROSITE" id="PS50011">
    <property type="entry name" value="PROTEIN_KINASE_DOM"/>
    <property type="match status" value="1"/>
</dbReference>
<proteinExistence type="inferred from homology"/>
<dbReference type="SMART" id="SM00220">
    <property type="entry name" value="S_TKc"/>
    <property type="match status" value="1"/>
</dbReference>
<dbReference type="Pfam" id="PF08238">
    <property type="entry name" value="Sel1"/>
    <property type="match status" value="6"/>
</dbReference>
<protein>
    <recommendedName>
        <fullName evidence="2">Protein kinase domain-containing protein</fullName>
    </recommendedName>
</protein>
<organism evidence="3 4">
    <name type="scientific">Tritrichomonas musculus</name>
    <dbReference type="NCBI Taxonomy" id="1915356"/>
    <lineage>
        <taxon>Eukaryota</taxon>
        <taxon>Metamonada</taxon>
        <taxon>Parabasalia</taxon>
        <taxon>Tritrichomonadida</taxon>
        <taxon>Tritrichomonadidae</taxon>
        <taxon>Tritrichomonas</taxon>
    </lineage>
</organism>
<dbReference type="EMBL" id="JAPFFF010000020">
    <property type="protein sequence ID" value="KAK8857781.1"/>
    <property type="molecule type" value="Genomic_DNA"/>
</dbReference>
<dbReference type="SUPFAM" id="SSF81901">
    <property type="entry name" value="HCP-like"/>
    <property type="match status" value="2"/>
</dbReference>
<dbReference type="Gene3D" id="1.10.510.10">
    <property type="entry name" value="Transferase(Phosphotransferase) domain 1"/>
    <property type="match status" value="1"/>
</dbReference>
<dbReference type="PRINTS" id="PR00109">
    <property type="entry name" value="TYRKINASE"/>
</dbReference>
<comment type="caution">
    <text evidence="3">The sequence shown here is derived from an EMBL/GenBank/DDBJ whole genome shotgun (WGS) entry which is preliminary data.</text>
</comment>
<keyword evidence="4" id="KW-1185">Reference proteome</keyword>
<dbReference type="SUPFAM" id="SSF56112">
    <property type="entry name" value="Protein kinase-like (PK-like)"/>
    <property type="match status" value="1"/>
</dbReference>
<dbReference type="InterPro" id="IPR000719">
    <property type="entry name" value="Prot_kinase_dom"/>
</dbReference>
<evidence type="ECO:0000256" key="1">
    <source>
        <dbReference type="ARBA" id="ARBA00038101"/>
    </source>
</evidence>
<evidence type="ECO:0000313" key="4">
    <source>
        <dbReference type="Proteomes" id="UP001470230"/>
    </source>
</evidence>
<sequence>MSYLHSYNIIHRDLKPANILLDENFYPKIADFGLSKFQINPLNSIDDSTKGTPLYMAPEVWNNEGHSKASDVYSFALIVYELVTNEKPFKSLNYFQVFANILQGKRPQIDSSVPDLYKNIIESCWAQDPDKRPSFDTIASKTMLNQNLMNFNLDFDEYSEYISIYVQYKKSLNIKQNNYDLIAIKRKYDEIKVSEALTEQFVKLIDINKKEFNPFSYKEYSKFDDEHRRFINNAGNDPEKLFIIGRSLIEGHIYYPYNAQLGILYLKESLKNGNKESAIYYCNFLIKGKIIPQNFIKARKLIKNKLMDNQSNYFLLEGKIYKKENKYKDAMNEFLKSFELGNFESIYEYGKMIYKGLGTTINKDAAIECYKKASDNGIAQAMFGYGKILINEENTKEEGIRYIILAANNGCTKAMYYYHNMLKNGDNVPIDNHNSIVYLKKATCEGHVESMYEIGLYYKLFDKNFEAQQKYVSLLKKAADKGHINSIYEYGMFLLNTKVLPVDYEMAAKYIKIAADNGNTDAMIEYALILSKGEGVEINIDEAIEYCKRAIDKGSIEAITTYALILNSNKCSTINKEEVIKYYKMGIEKGDSNAMNNYAMMLQEGDGVKMDKEEAVKYYKMAINEGNSYSMYRYALMLEKGDGIQKDEKESINILELQLKKAILSQ</sequence>
<dbReference type="InterPro" id="IPR006597">
    <property type="entry name" value="Sel1-like"/>
</dbReference>
<accession>A0ABR2I5T5</accession>
<dbReference type="InterPro" id="IPR011990">
    <property type="entry name" value="TPR-like_helical_dom_sf"/>
</dbReference>
<dbReference type="InterPro" id="IPR008271">
    <property type="entry name" value="Ser/Thr_kinase_AS"/>
</dbReference>
<dbReference type="Proteomes" id="UP001470230">
    <property type="component" value="Unassembled WGS sequence"/>
</dbReference>